<sequence>MSPDDIKALKKEASTRKRLASDIASEIHDLVEDRYWTEFNDLPALAAEAIAACEAWQTAQTAYEQAAASETV</sequence>
<dbReference type="Proteomes" id="UP001150830">
    <property type="component" value="Unassembled WGS sequence"/>
</dbReference>
<proteinExistence type="inferred from homology"/>
<evidence type="ECO:0000313" key="4">
    <source>
        <dbReference type="Proteomes" id="UP001150830"/>
    </source>
</evidence>
<keyword evidence="1" id="KW-0535">Nitrogen fixation</keyword>
<gene>
    <name evidence="3" type="ORF">OUO13_10560</name>
</gene>
<protein>
    <submittedName>
        <fullName evidence="3">CCE_0567 family metalloprotein</fullName>
    </submittedName>
</protein>
<dbReference type="Pfam" id="PF05082">
    <property type="entry name" value="Rop-like"/>
    <property type="match status" value="1"/>
</dbReference>
<comment type="caution">
    <text evidence="3">The sequence shown here is derived from an EMBL/GenBank/DDBJ whole genome shotgun (WGS) entry which is preliminary data.</text>
</comment>
<dbReference type="InterPro" id="IPR029012">
    <property type="entry name" value="Helix_hairpin_bin_sf"/>
</dbReference>
<evidence type="ECO:0000256" key="2">
    <source>
        <dbReference type="ARBA" id="ARBA00044954"/>
    </source>
</evidence>
<accession>A0A9X3ISV2</accession>
<dbReference type="Gene3D" id="1.10.287.660">
    <property type="entry name" value="Helix hairpin bin"/>
    <property type="match status" value="1"/>
</dbReference>
<dbReference type="AlphaFoldDB" id="A0A9X3ISV2"/>
<evidence type="ECO:0000313" key="3">
    <source>
        <dbReference type="EMBL" id="MCY0965630.1"/>
    </source>
</evidence>
<evidence type="ECO:0000256" key="1">
    <source>
        <dbReference type="ARBA" id="ARBA00023231"/>
    </source>
</evidence>
<organism evidence="3 4">
    <name type="scientific">Parathalassolituus penaei</name>
    <dbReference type="NCBI Taxonomy" id="2997323"/>
    <lineage>
        <taxon>Bacteria</taxon>
        <taxon>Pseudomonadati</taxon>
        <taxon>Pseudomonadota</taxon>
        <taxon>Gammaproteobacteria</taxon>
        <taxon>Oceanospirillales</taxon>
        <taxon>Oceanospirillaceae</taxon>
        <taxon>Parathalassolituus</taxon>
    </lineage>
</organism>
<comment type="similarity">
    <text evidence="2">Belongs to the UPF0437 family.</text>
</comment>
<keyword evidence="4" id="KW-1185">Reference proteome</keyword>
<reference evidence="3" key="1">
    <citation type="submission" date="2022-11" db="EMBL/GenBank/DDBJ databases">
        <title>Parathalassolutuus dongxingensis gen. nov., sp. nov., a novel member of family Oceanospirillaceae isolated from a coastal shrimp pond in Guangxi, China.</title>
        <authorList>
            <person name="Chen H."/>
        </authorList>
    </citation>
    <scope>NUCLEOTIDE SEQUENCE</scope>
    <source>
        <strain evidence="3">G-43</strain>
    </source>
</reference>
<name>A0A9X3ISV2_9GAMM</name>
<dbReference type="InterPro" id="IPR007774">
    <property type="entry name" value="Put_N_fixation"/>
</dbReference>
<dbReference type="RefSeq" id="WP_283173844.1">
    <property type="nucleotide sequence ID" value="NZ_JAPNOA010000028.1"/>
</dbReference>
<dbReference type="EMBL" id="JAPNOA010000028">
    <property type="protein sequence ID" value="MCY0965630.1"/>
    <property type="molecule type" value="Genomic_DNA"/>
</dbReference>